<feature type="compositionally biased region" description="Polar residues" evidence="2">
    <location>
        <begin position="22"/>
        <end position="38"/>
    </location>
</feature>
<evidence type="ECO:0000313" key="5">
    <source>
        <dbReference type="EMBL" id="CAL1396379.1"/>
    </source>
</evidence>
<keyword evidence="1" id="KW-0175">Coiled coil</keyword>
<dbReference type="PIRSF" id="PIRSF015417">
    <property type="entry name" value="T31B5_30_vWA"/>
    <property type="match status" value="1"/>
</dbReference>
<evidence type="ECO:0000259" key="3">
    <source>
        <dbReference type="Pfam" id="PF11443"/>
    </source>
</evidence>
<dbReference type="PANTHER" id="PTHR31373:SF27">
    <property type="entry name" value="TROVE DOMAIN-CONTAINING PROTEIN"/>
    <property type="match status" value="1"/>
</dbReference>
<dbReference type="InterPro" id="IPR036465">
    <property type="entry name" value="vWFA_dom_sf"/>
</dbReference>
<proteinExistence type="predicted"/>
<dbReference type="Pfam" id="PF11443">
    <property type="entry name" value="DUF2828"/>
    <property type="match status" value="1"/>
</dbReference>
<evidence type="ECO:0000256" key="2">
    <source>
        <dbReference type="SAM" id="MobiDB-lite"/>
    </source>
</evidence>
<feature type="domain" description="DUF7788" evidence="4">
    <location>
        <begin position="475"/>
        <end position="709"/>
    </location>
</feature>
<feature type="domain" description="DUF2828" evidence="3">
    <location>
        <begin position="68"/>
        <end position="473"/>
    </location>
</feature>
<dbReference type="PANTHER" id="PTHR31373">
    <property type="entry name" value="OS06G0652100 PROTEIN"/>
    <property type="match status" value="1"/>
</dbReference>
<dbReference type="Proteomes" id="UP001497516">
    <property type="component" value="Chromosome 6"/>
</dbReference>
<dbReference type="InterPro" id="IPR058580">
    <property type="entry name" value="DUF2828"/>
</dbReference>
<evidence type="ECO:0000259" key="4">
    <source>
        <dbReference type="Pfam" id="PF25043"/>
    </source>
</evidence>
<dbReference type="Gene3D" id="3.40.50.410">
    <property type="entry name" value="von Willebrand factor, type A domain"/>
    <property type="match status" value="1"/>
</dbReference>
<dbReference type="CDD" id="cd00198">
    <property type="entry name" value="vWFA"/>
    <property type="match status" value="1"/>
</dbReference>
<accession>A0AAV2FDN8</accession>
<feature type="compositionally biased region" description="Gly residues" evidence="2">
    <location>
        <begin position="39"/>
        <end position="57"/>
    </location>
</feature>
<keyword evidence="6" id="KW-1185">Reference proteome</keyword>
<sequence length="727" mass="81739">MASSVPLLGPPEAYRKSESAVDGTNSPVESKLENLNLNGGSGRGGRGGGRGGGGGRSGKSTRPRFGRTENGSLTYKAAGNPCLDFFFHVVPSTPRESVVKRLRKAWRFDPLTTLKLICNLRGVRGTGKSNKEKFYTAALWLYEKHPITLARNARVIADFGYFKDLLEILYRLLEGSDVRDIARGQWQSKKRSYGKGDVRKAYFLAKKAAAKGIVRRRRRRGRVVIQPPPSKKTKSTVPRRVRVKRNQAKVKAAKEEARVKRKEKVISKATKAFLRYLSDSDFRLLHDSIAQMFADALKQDLENLSARQFRNISLAAKWCPSLDSSYDKATLICESIARRVFPKESDPEYEGIEDAHYAYRVRDRLRKQVLVPLRRAIKLPEVYMSARQWRNLPYDRVPSVAMKNYKGHFVKHDGKRFNKYLEDAAQGKVKIAAGALLPHEIIADLKSSSADGGKVAELQWARMVEDMAKIGKLNDCIAVCDVSGSMSGEPMEVCVALGLLISELSEEPWKGKVITFHEDPRLNVVEGKSLFEKTEFIRKMDWGGTTDFQKVFDRILEAAVENGASEEQMVRKVFVFSDMEFNMASGHYHYGNYGYGSRGYGYGYSDDSGDDDSSDEYYGEEDGGGRVDGEEEEEEQRPVEGWETDYEAIQRKFKEKGFSRVPEIVFWNLRDSSATPVKATQSGVALVSGYSKNMVKLFMEEGAIADPVSIMHKAIEGELYQRLVVCD</sequence>
<evidence type="ECO:0000256" key="1">
    <source>
        <dbReference type="SAM" id="Coils"/>
    </source>
</evidence>
<reference evidence="5 6" key="1">
    <citation type="submission" date="2024-04" db="EMBL/GenBank/DDBJ databases">
        <authorList>
            <person name="Fracassetti M."/>
        </authorList>
    </citation>
    <scope>NUCLEOTIDE SEQUENCE [LARGE SCALE GENOMIC DNA]</scope>
</reference>
<dbReference type="Pfam" id="PF25043">
    <property type="entry name" value="DUF7788"/>
    <property type="match status" value="1"/>
</dbReference>
<feature type="region of interest" description="Disordered" evidence="2">
    <location>
        <begin position="604"/>
        <end position="640"/>
    </location>
</feature>
<feature type="region of interest" description="Disordered" evidence="2">
    <location>
        <begin position="1"/>
        <end position="70"/>
    </location>
</feature>
<feature type="coiled-coil region" evidence="1">
    <location>
        <begin position="243"/>
        <end position="272"/>
    </location>
</feature>
<protein>
    <submittedName>
        <fullName evidence="5">Uncharacterized protein</fullName>
    </submittedName>
</protein>
<name>A0AAV2FDN8_9ROSI</name>
<organism evidence="5 6">
    <name type="scientific">Linum trigynum</name>
    <dbReference type="NCBI Taxonomy" id="586398"/>
    <lineage>
        <taxon>Eukaryota</taxon>
        <taxon>Viridiplantae</taxon>
        <taxon>Streptophyta</taxon>
        <taxon>Embryophyta</taxon>
        <taxon>Tracheophyta</taxon>
        <taxon>Spermatophyta</taxon>
        <taxon>Magnoliopsida</taxon>
        <taxon>eudicotyledons</taxon>
        <taxon>Gunneridae</taxon>
        <taxon>Pentapetalae</taxon>
        <taxon>rosids</taxon>
        <taxon>fabids</taxon>
        <taxon>Malpighiales</taxon>
        <taxon>Linaceae</taxon>
        <taxon>Linum</taxon>
    </lineage>
</organism>
<gene>
    <name evidence="5" type="ORF">LTRI10_LOCUS36752</name>
</gene>
<evidence type="ECO:0000313" key="6">
    <source>
        <dbReference type="Proteomes" id="UP001497516"/>
    </source>
</evidence>
<dbReference type="EMBL" id="OZ034819">
    <property type="protein sequence ID" value="CAL1396379.1"/>
    <property type="molecule type" value="Genomic_DNA"/>
</dbReference>
<dbReference type="InterPro" id="IPR056690">
    <property type="entry name" value="DUF7788"/>
</dbReference>
<dbReference type="SUPFAM" id="SSF53300">
    <property type="entry name" value="vWA-like"/>
    <property type="match status" value="1"/>
</dbReference>
<dbReference type="InterPro" id="IPR011205">
    <property type="entry name" value="UCP015417_vWA"/>
</dbReference>
<feature type="compositionally biased region" description="Acidic residues" evidence="2">
    <location>
        <begin position="607"/>
        <end position="622"/>
    </location>
</feature>
<dbReference type="AlphaFoldDB" id="A0AAV2FDN8"/>